<dbReference type="PANTHER" id="PTHR47959:SF1">
    <property type="entry name" value="ATP-DEPENDENT RNA HELICASE DBPA"/>
    <property type="match status" value="1"/>
</dbReference>
<dbReference type="InterPro" id="IPR027417">
    <property type="entry name" value="P-loop_NTPase"/>
</dbReference>
<dbReference type="OrthoDB" id="10265785at2759"/>
<dbReference type="PROSITE" id="PS51192">
    <property type="entry name" value="HELICASE_ATP_BIND_1"/>
    <property type="match status" value="1"/>
</dbReference>
<dbReference type="SMART" id="SM00487">
    <property type="entry name" value="DEXDc"/>
    <property type="match status" value="1"/>
</dbReference>
<feature type="domain" description="DEAD-box RNA helicase Q" evidence="10">
    <location>
        <begin position="90"/>
        <end position="118"/>
    </location>
</feature>
<reference evidence="11 12" key="1">
    <citation type="submission" date="2015-01" db="EMBL/GenBank/DDBJ databases">
        <title>Evolution of Trichinella species and genotypes.</title>
        <authorList>
            <person name="Korhonen P.K."/>
            <person name="Edoardo P."/>
            <person name="Giuseppe L.R."/>
            <person name="Gasser R.B."/>
        </authorList>
    </citation>
    <scope>NUCLEOTIDE SEQUENCE [LARGE SCALE GENOMIC DNA]</scope>
    <source>
        <strain evidence="11">ISS1029</strain>
    </source>
</reference>
<keyword evidence="3" id="KW-0378">Hydrolase</keyword>
<dbReference type="GO" id="GO:0003724">
    <property type="term" value="F:RNA helicase activity"/>
    <property type="evidence" value="ECO:0007669"/>
    <property type="project" value="UniProtKB-EC"/>
</dbReference>
<feature type="chain" id="PRO_5006879611" description="RNA helicase" evidence="7">
    <location>
        <begin position="17"/>
        <end position="485"/>
    </location>
</feature>
<dbReference type="SMART" id="SM00490">
    <property type="entry name" value="HELICc"/>
    <property type="match status" value="1"/>
</dbReference>
<dbReference type="GO" id="GO:0005829">
    <property type="term" value="C:cytosol"/>
    <property type="evidence" value="ECO:0007669"/>
    <property type="project" value="TreeGrafter"/>
</dbReference>
<dbReference type="Gene3D" id="3.40.50.300">
    <property type="entry name" value="P-loop containing nucleotide triphosphate hydrolases"/>
    <property type="match status" value="2"/>
</dbReference>
<comment type="caution">
    <text evidence="11">The sequence shown here is derived from an EMBL/GenBank/DDBJ whole genome shotgun (WGS) entry which is preliminary data.</text>
</comment>
<name>A0A0V1I1U0_9BILA</name>
<dbReference type="InterPro" id="IPR001650">
    <property type="entry name" value="Helicase_C-like"/>
</dbReference>
<evidence type="ECO:0000313" key="12">
    <source>
        <dbReference type="Proteomes" id="UP000055024"/>
    </source>
</evidence>
<dbReference type="CDD" id="cd17963">
    <property type="entry name" value="DEADc_DDX19_DDX25"/>
    <property type="match status" value="1"/>
</dbReference>
<dbReference type="Proteomes" id="UP000055024">
    <property type="component" value="Unassembled WGS sequence"/>
</dbReference>
<evidence type="ECO:0000256" key="5">
    <source>
        <dbReference type="ARBA" id="ARBA00022840"/>
    </source>
</evidence>
<dbReference type="PANTHER" id="PTHR47959">
    <property type="entry name" value="ATP-DEPENDENT RNA HELICASE RHLE-RELATED"/>
    <property type="match status" value="1"/>
</dbReference>
<keyword evidence="5" id="KW-0067">ATP-binding</keyword>
<keyword evidence="12" id="KW-1185">Reference proteome</keyword>
<dbReference type="PROSITE" id="PS51194">
    <property type="entry name" value="HELICASE_CTER"/>
    <property type="match status" value="1"/>
</dbReference>
<dbReference type="STRING" id="268475.A0A0V1I1U0"/>
<dbReference type="GO" id="GO:0003676">
    <property type="term" value="F:nucleic acid binding"/>
    <property type="evidence" value="ECO:0007669"/>
    <property type="project" value="InterPro"/>
</dbReference>
<dbReference type="CDD" id="cd18787">
    <property type="entry name" value="SF2_C_DEAD"/>
    <property type="match status" value="1"/>
</dbReference>
<dbReference type="InterPro" id="IPR050079">
    <property type="entry name" value="DEAD_box_RNA_helicase"/>
</dbReference>
<evidence type="ECO:0000313" key="11">
    <source>
        <dbReference type="EMBL" id="KRZ16858.1"/>
    </source>
</evidence>
<dbReference type="InterPro" id="IPR011545">
    <property type="entry name" value="DEAD/DEAH_box_helicase_dom"/>
</dbReference>
<dbReference type="SUPFAM" id="SSF52540">
    <property type="entry name" value="P-loop containing nucleoside triphosphate hydrolases"/>
    <property type="match status" value="1"/>
</dbReference>
<proteinExistence type="predicted"/>
<protein>
    <recommendedName>
        <fullName evidence="1">RNA helicase</fullName>
        <ecNumber evidence="1">3.6.4.13</ecNumber>
    </recommendedName>
</protein>
<dbReference type="PROSITE" id="PS51195">
    <property type="entry name" value="Q_MOTIF"/>
    <property type="match status" value="1"/>
</dbReference>
<keyword evidence="7" id="KW-0732">Signal</keyword>
<dbReference type="Pfam" id="PF00271">
    <property type="entry name" value="Helicase_C"/>
    <property type="match status" value="1"/>
</dbReference>
<evidence type="ECO:0000256" key="7">
    <source>
        <dbReference type="SAM" id="SignalP"/>
    </source>
</evidence>
<dbReference type="GO" id="GO:0005524">
    <property type="term" value="F:ATP binding"/>
    <property type="evidence" value="ECO:0007669"/>
    <property type="project" value="UniProtKB-KW"/>
</dbReference>
<evidence type="ECO:0000256" key="1">
    <source>
        <dbReference type="ARBA" id="ARBA00012552"/>
    </source>
</evidence>
<evidence type="ECO:0000256" key="3">
    <source>
        <dbReference type="ARBA" id="ARBA00022801"/>
    </source>
</evidence>
<evidence type="ECO:0000256" key="6">
    <source>
        <dbReference type="PROSITE-ProRule" id="PRU00552"/>
    </source>
</evidence>
<feature type="short sequence motif" description="Q motif" evidence="6">
    <location>
        <begin position="90"/>
        <end position="118"/>
    </location>
</feature>
<dbReference type="Pfam" id="PF00270">
    <property type="entry name" value="DEAD"/>
    <property type="match status" value="1"/>
</dbReference>
<organism evidence="11 12">
    <name type="scientific">Trichinella zimbabwensis</name>
    <dbReference type="NCBI Taxonomy" id="268475"/>
    <lineage>
        <taxon>Eukaryota</taxon>
        <taxon>Metazoa</taxon>
        <taxon>Ecdysozoa</taxon>
        <taxon>Nematoda</taxon>
        <taxon>Enoplea</taxon>
        <taxon>Dorylaimia</taxon>
        <taxon>Trichinellida</taxon>
        <taxon>Trichinellidae</taxon>
        <taxon>Trichinella</taxon>
    </lineage>
</organism>
<feature type="non-terminal residue" evidence="11">
    <location>
        <position position="1"/>
    </location>
</feature>
<dbReference type="AlphaFoldDB" id="A0A0V1I1U0"/>
<dbReference type="InterPro" id="IPR014014">
    <property type="entry name" value="RNA_helicase_DEAD_Q_motif"/>
</dbReference>
<feature type="domain" description="Helicase ATP-binding" evidence="8">
    <location>
        <begin position="123"/>
        <end position="296"/>
    </location>
</feature>
<accession>A0A0V1I1U0</accession>
<evidence type="ECO:0000256" key="4">
    <source>
        <dbReference type="ARBA" id="ARBA00022806"/>
    </source>
</evidence>
<dbReference type="EC" id="3.6.4.13" evidence="1"/>
<feature type="domain" description="Helicase C-terminal" evidence="9">
    <location>
        <begin position="307"/>
        <end position="476"/>
    </location>
</feature>
<gene>
    <name evidence="11" type="primary">DDX19A</name>
    <name evidence="11" type="ORF">T11_14843</name>
</gene>
<keyword evidence="4 11" id="KW-0347">Helicase</keyword>
<dbReference type="GO" id="GO:0016787">
    <property type="term" value="F:hydrolase activity"/>
    <property type="evidence" value="ECO:0007669"/>
    <property type="project" value="UniProtKB-KW"/>
</dbReference>
<evidence type="ECO:0000259" key="8">
    <source>
        <dbReference type="PROSITE" id="PS51192"/>
    </source>
</evidence>
<dbReference type="InterPro" id="IPR014001">
    <property type="entry name" value="Helicase_ATP-bd"/>
</dbReference>
<sequence length="485" mass="55067">LTLLLFFSYYCCLNLSFIKTRKSKVTDVNCCVYKVQLLLLVMSRNAEGEIIYNNEEIALLRKLINDTLVDDSNSVFKIESGNSSVFEAAAHFEHLPLSFAILKQLCSLGYFKPSKIQATSLPFMLADPPVNLVAQSQSGTGKTVAFVLCVLQRLQLDNRWPQCLCLVPTCELAVQICDVFRKLGSYAKSLSIALATRSPDATVPTPDQEITDQVIVGTPGAVIRWMHRLKCFDPQKLNIFILDEADLMLNSGSMGEQSIRVIRTLRPDCQRLLFSTTYNSTVKKFFHFAAKDLVTITVQNEELVLDNIEQFYIQCKSNDEKFEAICNFYRTLVIGQCVIFCETRSAAHWLAVKMRAKGHRVAVLSGELRMEQRAERIKRFRRGEDRILIATNVCARGIDIIQVNIVINYYLPGITFGRLNIEAYIHRIGRCGRFGRRGLAFSFIMDSEELGYIQRIENRLSKPVKKLDPFHLKNLTDLESSLSII</sequence>
<evidence type="ECO:0000259" key="9">
    <source>
        <dbReference type="PROSITE" id="PS51194"/>
    </source>
</evidence>
<keyword evidence="2" id="KW-0547">Nucleotide-binding</keyword>
<evidence type="ECO:0000256" key="2">
    <source>
        <dbReference type="ARBA" id="ARBA00022741"/>
    </source>
</evidence>
<dbReference type="EMBL" id="JYDP01000009">
    <property type="protein sequence ID" value="KRZ16858.1"/>
    <property type="molecule type" value="Genomic_DNA"/>
</dbReference>
<feature type="signal peptide" evidence="7">
    <location>
        <begin position="1"/>
        <end position="16"/>
    </location>
</feature>
<evidence type="ECO:0000259" key="10">
    <source>
        <dbReference type="PROSITE" id="PS51195"/>
    </source>
</evidence>